<evidence type="ECO:0000313" key="3">
    <source>
        <dbReference type="EMBL" id="UNY97288.1"/>
    </source>
</evidence>
<dbReference type="InterPro" id="IPR006015">
    <property type="entry name" value="Universal_stress_UspA"/>
</dbReference>
<organism evidence="3 4">
    <name type="scientific">Zhouia spongiae</name>
    <dbReference type="NCBI Taxonomy" id="2202721"/>
    <lineage>
        <taxon>Bacteria</taxon>
        <taxon>Pseudomonadati</taxon>
        <taxon>Bacteroidota</taxon>
        <taxon>Flavobacteriia</taxon>
        <taxon>Flavobacteriales</taxon>
        <taxon>Flavobacteriaceae</taxon>
        <taxon>Zhouia</taxon>
    </lineage>
</organism>
<gene>
    <name evidence="3" type="ORF">MQE36_09275</name>
</gene>
<evidence type="ECO:0000259" key="2">
    <source>
        <dbReference type="Pfam" id="PF00582"/>
    </source>
</evidence>
<dbReference type="PANTHER" id="PTHR46268">
    <property type="entry name" value="STRESS RESPONSE PROTEIN NHAX"/>
    <property type="match status" value="1"/>
</dbReference>
<proteinExistence type="inferred from homology"/>
<evidence type="ECO:0000256" key="1">
    <source>
        <dbReference type="ARBA" id="ARBA00008791"/>
    </source>
</evidence>
<dbReference type="Proteomes" id="UP000829476">
    <property type="component" value="Chromosome"/>
</dbReference>
<dbReference type="Pfam" id="PF00582">
    <property type="entry name" value="Usp"/>
    <property type="match status" value="1"/>
</dbReference>
<dbReference type="RefSeq" id="WP_242935702.1">
    <property type="nucleotide sequence ID" value="NZ_CP094326.1"/>
</dbReference>
<name>A0ABY3YI40_9FLAO</name>
<keyword evidence="4" id="KW-1185">Reference proteome</keyword>
<dbReference type="Gene3D" id="3.40.50.12370">
    <property type="match status" value="1"/>
</dbReference>
<dbReference type="PRINTS" id="PR01438">
    <property type="entry name" value="UNVRSLSTRESS"/>
</dbReference>
<evidence type="ECO:0000313" key="4">
    <source>
        <dbReference type="Proteomes" id="UP000829476"/>
    </source>
</evidence>
<dbReference type="SUPFAM" id="SSF52402">
    <property type="entry name" value="Adenine nucleotide alpha hydrolases-like"/>
    <property type="match status" value="2"/>
</dbReference>
<comment type="similarity">
    <text evidence="1">Belongs to the universal stress protein A family.</text>
</comment>
<protein>
    <submittedName>
        <fullName evidence="3">Universal stress protein</fullName>
    </submittedName>
</protein>
<feature type="domain" description="UspA" evidence="2">
    <location>
        <begin position="1"/>
        <end position="140"/>
    </location>
</feature>
<dbReference type="EMBL" id="CP094326">
    <property type="protein sequence ID" value="UNY97288.1"/>
    <property type="molecule type" value="Genomic_DNA"/>
</dbReference>
<dbReference type="CDD" id="cd00293">
    <property type="entry name" value="USP-like"/>
    <property type="match status" value="1"/>
</dbReference>
<dbReference type="PANTHER" id="PTHR46268:SF6">
    <property type="entry name" value="UNIVERSAL STRESS PROTEIN UP12"/>
    <property type="match status" value="1"/>
</dbReference>
<accession>A0ABY3YI40</accession>
<reference evidence="3 4" key="1">
    <citation type="journal article" date="2018" name="Int. J. Syst. Evol. Microbiol.">
        <title>Zhouia spongiae sp. nov., isolated from a marine sponge.</title>
        <authorList>
            <person name="Zhuang L."/>
            <person name="Lin B."/>
            <person name="Qin F."/>
            <person name="Luo L."/>
        </authorList>
    </citation>
    <scope>NUCLEOTIDE SEQUENCE [LARGE SCALE GENOMIC DNA]</scope>
    <source>
        <strain evidence="3 4">HN-Y44</strain>
    </source>
</reference>
<dbReference type="InterPro" id="IPR006016">
    <property type="entry name" value="UspA"/>
</dbReference>
<sequence>MKNILIPTDFSPNSWNAITYGVTLFKKEKCNFYLLHVENVRMYADTPGSRPESEGAVSTRERLKMAAEQIRGQFPEADHNFASLVDYDFLVEAIKKQVAEKSIDLIVMGTRGASGIKKNIVGSHTSDVITRVKCPVLAIPEGAVPKVPKEIAFPTDFRIFYSPDMLSAMLDIARLHHASVRSLHAVKEHFEGLDDEQLKNKELLDDHLDSFEHSFHKVTGKRLDKAVQCFTESRDIDIIAMVAKNLNFFQQILFKPTVKEISYHTSIPFLVLHEHAV</sequence>